<protein>
    <submittedName>
        <fullName evidence="1">Uncharacterized protein</fullName>
    </submittedName>
</protein>
<keyword evidence="2" id="KW-1185">Reference proteome</keyword>
<comment type="caution">
    <text evidence="1">The sequence shown here is derived from an EMBL/GenBank/DDBJ whole genome shotgun (WGS) entry which is preliminary data.</text>
</comment>
<evidence type="ECO:0000313" key="2">
    <source>
        <dbReference type="Proteomes" id="UP000062788"/>
    </source>
</evidence>
<reference evidence="1 2" key="1">
    <citation type="submission" date="2015-11" db="EMBL/GenBank/DDBJ databases">
        <title>Expanding the genomic diversity of Burkholderia species for the development of highly accurate diagnostics.</title>
        <authorList>
            <person name="Sahl J."/>
            <person name="Keim P."/>
            <person name="Wagner D."/>
        </authorList>
    </citation>
    <scope>NUCLEOTIDE SEQUENCE [LARGE SCALE GENOMIC DNA]</scope>
    <source>
        <strain evidence="1 2">TSV85</strain>
    </source>
</reference>
<evidence type="ECO:0000313" key="1">
    <source>
        <dbReference type="EMBL" id="KVE27419.1"/>
    </source>
</evidence>
<dbReference type="AlphaFoldDB" id="A0A103E2Z5"/>
<name>A0A103E2Z5_9BURK</name>
<dbReference type="Proteomes" id="UP000062788">
    <property type="component" value="Unassembled WGS sequence"/>
</dbReference>
<accession>A0A103E2Z5</accession>
<sequence length="83" mass="8776">MPMNQRACVSLNQPASTARGAIQFNTVQECMGPTLGGITSSTKQAWLTVSIFCRTIDDGVIKSLAVTDVCNARNRGDNAGTVD</sequence>
<proteinExistence type="predicted"/>
<organism evidence="1 2">
    <name type="scientific">Burkholderia singularis</name>
    <dbReference type="NCBI Taxonomy" id="1503053"/>
    <lineage>
        <taxon>Bacteria</taxon>
        <taxon>Pseudomonadati</taxon>
        <taxon>Pseudomonadota</taxon>
        <taxon>Betaproteobacteria</taxon>
        <taxon>Burkholderiales</taxon>
        <taxon>Burkholderiaceae</taxon>
        <taxon>Burkholderia</taxon>
        <taxon>pseudomallei group</taxon>
    </lineage>
</organism>
<gene>
    <name evidence="1" type="ORF">WS67_11635</name>
</gene>
<dbReference type="EMBL" id="LOWA01000030">
    <property type="protein sequence ID" value="KVE27419.1"/>
    <property type="molecule type" value="Genomic_DNA"/>
</dbReference>